<dbReference type="AlphaFoldDB" id="A0A1Q9C1E9"/>
<reference evidence="2 3" key="1">
    <citation type="submission" date="2016-02" db="EMBL/GenBank/DDBJ databases">
        <title>Genome analysis of coral dinoflagellate symbionts highlights evolutionary adaptations to a symbiotic lifestyle.</title>
        <authorList>
            <person name="Aranda M."/>
            <person name="Li Y."/>
            <person name="Liew Y.J."/>
            <person name="Baumgarten S."/>
            <person name="Simakov O."/>
            <person name="Wilson M."/>
            <person name="Piel J."/>
            <person name="Ashoor H."/>
            <person name="Bougouffa S."/>
            <person name="Bajic V.B."/>
            <person name="Ryu T."/>
            <person name="Ravasi T."/>
            <person name="Bayer T."/>
            <person name="Micklem G."/>
            <person name="Kim H."/>
            <person name="Bhak J."/>
            <person name="Lajeunesse T.C."/>
            <person name="Voolstra C.R."/>
        </authorList>
    </citation>
    <scope>NUCLEOTIDE SEQUENCE [LARGE SCALE GENOMIC DNA]</scope>
    <source>
        <strain evidence="2 3">CCMP2467</strain>
    </source>
</reference>
<feature type="region of interest" description="Disordered" evidence="1">
    <location>
        <begin position="24"/>
        <end position="47"/>
    </location>
</feature>
<evidence type="ECO:0000313" key="3">
    <source>
        <dbReference type="Proteomes" id="UP000186817"/>
    </source>
</evidence>
<comment type="caution">
    <text evidence="2">The sequence shown here is derived from an EMBL/GenBank/DDBJ whole genome shotgun (WGS) entry which is preliminary data.</text>
</comment>
<dbReference type="EMBL" id="LSRX01001937">
    <property type="protein sequence ID" value="OLP76744.1"/>
    <property type="molecule type" value="Genomic_DNA"/>
</dbReference>
<protein>
    <submittedName>
        <fullName evidence="2">Uncharacterized protein</fullName>
    </submittedName>
</protein>
<sequence length="775" mass="88723">MLWVGNDDFNPILDLTHRILEHKIDQGQKGKKPTMKQEAPNSADVPEDTSDTLLAILTFWGMADAWFLNSDQHEKLWQVHLQHTQPSYTHASILSGIQKFLASEQHGMQGVSDFQSLEQHAHITVLNHTLEANSAKQADASENIPTKPVFYVHQKSLEQFFRFLHNMLEYRTRCTESYKWRIMCAKTPASAAITAEKKEESASTTSGTFSSQQLNNAKKSEDEDEADTRSSAPSNHNAEPDLPVADNKDRPDIGDSILTLYPQALQNIMTQKQDMVVVGAKVKPKRTWLASQGCIKARALIEQVRRIDLEEFHDLYQQHRQLDPPNSKNLYALTITNVRQTNVDFNYYQMTAPSLFTRYRTAPSDLCPLSSAIGWVRPPHVHCHTATPTSQESHALVPESKTIRTSATATSLPTVLPITLATLLEHLDAWALQNLLQTSKCGHDSPQHQSLRRDARALRQALTILTHDIRLPGLPIVYDVTITPQHLLDQQPMHRSLHASITNPETSAPANPTDHNRHMQELLRQGEASTFTELVKKMNHNWQQDKRFQAFLHFLNDSRTTVSYTPQFSQSEYHFRDIISPEMAQGSSSPLSILTATTTTREANTREHNLKEHYNEHGSGFPWSHYPTAAVPQFAIRAPDSLQMQVESLVNIMFDPTAQSIITDEQIRHWQLYLQNKTYADPYYTFPNDFIHDCIFHFNSALHREVKGFIQHAIHHIHHNKEHQPNIKLILWQRNLRFRCKVQPFPFSTWRQLIYDAELDDLANSVGFTFREEQL</sequence>
<name>A0A1Q9C1E9_SYMMI</name>
<organism evidence="2 3">
    <name type="scientific">Symbiodinium microadriaticum</name>
    <name type="common">Dinoflagellate</name>
    <name type="synonym">Zooxanthella microadriatica</name>
    <dbReference type="NCBI Taxonomy" id="2951"/>
    <lineage>
        <taxon>Eukaryota</taxon>
        <taxon>Sar</taxon>
        <taxon>Alveolata</taxon>
        <taxon>Dinophyceae</taxon>
        <taxon>Suessiales</taxon>
        <taxon>Symbiodiniaceae</taxon>
        <taxon>Symbiodinium</taxon>
    </lineage>
</organism>
<accession>A0A1Q9C1E9</accession>
<evidence type="ECO:0000313" key="2">
    <source>
        <dbReference type="EMBL" id="OLP76744.1"/>
    </source>
</evidence>
<proteinExistence type="predicted"/>
<dbReference type="OrthoDB" id="412173at2759"/>
<evidence type="ECO:0000256" key="1">
    <source>
        <dbReference type="SAM" id="MobiDB-lite"/>
    </source>
</evidence>
<feature type="compositionally biased region" description="Polar residues" evidence="1">
    <location>
        <begin position="202"/>
        <end position="217"/>
    </location>
</feature>
<feature type="region of interest" description="Disordered" evidence="1">
    <location>
        <begin position="195"/>
        <end position="249"/>
    </location>
</feature>
<keyword evidence="3" id="KW-1185">Reference proteome</keyword>
<dbReference type="Proteomes" id="UP000186817">
    <property type="component" value="Unassembled WGS sequence"/>
</dbReference>
<gene>
    <name evidence="2" type="ORF">AK812_SmicGene43284</name>
</gene>